<feature type="region of interest" description="Disordered" evidence="8">
    <location>
        <begin position="212"/>
        <end position="264"/>
    </location>
</feature>
<evidence type="ECO:0000256" key="6">
    <source>
        <dbReference type="ARBA" id="ARBA00023136"/>
    </source>
</evidence>
<comment type="similarity">
    <text evidence="2 7">Belongs to the reduced folate carrier (RFC) transporter (TC 2.A.48) family.</text>
</comment>
<dbReference type="GO" id="GO:0016323">
    <property type="term" value="C:basolateral plasma membrane"/>
    <property type="evidence" value="ECO:0007669"/>
    <property type="project" value="TreeGrafter"/>
</dbReference>
<feature type="transmembrane region" description="Helical" evidence="9">
    <location>
        <begin position="382"/>
        <end position="406"/>
    </location>
</feature>
<feature type="compositionally biased region" description="Pro residues" evidence="8">
    <location>
        <begin position="505"/>
        <end position="514"/>
    </location>
</feature>
<evidence type="ECO:0000256" key="8">
    <source>
        <dbReference type="SAM" id="MobiDB-lite"/>
    </source>
</evidence>
<evidence type="ECO:0000256" key="5">
    <source>
        <dbReference type="ARBA" id="ARBA00022989"/>
    </source>
</evidence>
<feature type="transmembrane region" description="Helical" evidence="9">
    <location>
        <begin position="291"/>
        <end position="312"/>
    </location>
</feature>
<protein>
    <submittedName>
        <fullName evidence="11">LOW QUALITY PROTEIN: reduced folate transporter-like</fullName>
    </submittedName>
</protein>
<evidence type="ECO:0000256" key="1">
    <source>
        <dbReference type="ARBA" id="ARBA00004141"/>
    </source>
</evidence>
<dbReference type="InterPro" id="IPR036259">
    <property type="entry name" value="MFS_trans_sf"/>
</dbReference>
<feature type="transmembrane region" description="Helical" evidence="9">
    <location>
        <begin position="61"/>
        <end position="80"/>
    </location>
</feature>
<keyword evidence="3 7" id="KW-0813">Transport</keyword>
<gene>
    <name evidence="11" type="primary">LOC116952671</name>
</gene>
<dbReference type="Pfam" id="PF01770">
    <property type="entry name" value="Folate_carrier"/>
    <property type="match status" value="1"/>
</dbReference>
<dbReference type="PIRSF" id="PIRSF028739">
    <property type="entry name" value="Folate_carrier"/>
    <property type="match status" value="1"/>
</dbReference>
<evidence type="ECO:0000256" key="7">
    <source>
        <dbReference type="PIRNR" id="PIRNR028739"/>
    </source>
</evidence>
<evidence type="ECO:0000256" key="4">
    <source>
        <dbReference type="ARBA" id="ARBA00022692"/>
    </source>
</evidence>
<dbReference type="RefSeq" id="XP_032828131.1">
    <property type="nucleotide sequence ID" value="XM_032972240.1"/>
</dbReference>
<evidence type="ECO:0000313" key="11">
    <source>
        <dbReference type="RefSeq" id="XP_032828131.1"/>
    </source>
</evidence>
<feature type="transmembrane region" description="Helical" evidence="9">
    <location>
        <begin position="7"/>
        <end position="28"/>
    </location>
</feature>
<dbReference type="GO" id="GO:0005542">
    <property type="term" value="F:folic acid binding"/>
    <property type="evidence" value="ECO:0007669"/>
    <property type="project" value="TreeGrafter"/>
</dbReference>
<dbReference type="FunFam" id="1.20.1250.20:FF:000225">
    <property type="entry name" value="Solute carrier family 19 member 1"/>
    <property type="match status" value="1"/>
</dbReference>
<dbReference type="GO" id="GO:0008518">
    <property type="term" value="F:folate:monoatomic anion antiporter activity"/>
    <property type="evidence" value="ECO:0007669"/>
    <property type="project" value="TreeGrafter"/>
</dbReference>
<dbReference type="GO" id="GO:0016324">
    <property type="term" value="C:apical plasma membrane"/>
    <property type="evidence" value="ECO:0007669"/>
    <property type="project" value="TreeGrafter"/>
</dbReference>
<dbReference type="Gene3D" id="1.20.1250.20">
    <property type="entry name" value="MFS general substrate transporter like domains"/>
    <property type="match status" value="1"/>
</dbReference>
<dbReference type="PANTHER" id="PTHR10686">
    <property type="entry name" value="FOLATE TRANSPORTER"/>
    <property type="match status" value="1"/>
</dbReference>
<dbReference type="KEGG" id="pmrn:116952671"/>
<dbReference type="Proteomes" id="UP001318040">
    <property type="component" value="Chromosome 48"/>
</dbReference>
<name>A0AAJ7U1J4_PETMA</name>
<accession>A0AAJ7U1J4</accession>
<comment type="subcellular location">
    <subcellularLocation>
        <location evidence="1 7">Membrane</location>
        <topology evidence="1 7">Multi-pass membrane protein</topology>
    </subcellularLocation>
</comment>
<keyword evidence="6 7" id="KW-0472">Membrane</keyword>
<feature type="compositionally biased region" description="Low complexity" evidence="8">
    <location>
        <begin position="562"/>
        <end position="572"/>
    </location>
</feature>
<evidence type="ECO:0000256" key="9">
    <source>
        <dbReference type="SAM" id="Phobius"/>
    </source>
</evidence>
<feature type="transmembrane region" description="Helical" evidence="9">
    <location>
        <begin position="418"/>
        <end position="439"/>
    </location>
</feature>
<dbReference type="InterPro" id="IPR002666">
    <property type="entry name" value="Folate_carrier"/>
</dbReference>
<reference evidence="11" key="1">
    <citation type="submission" date="2025-08" db="UniProtKB">
        <authorList>
            <consortium name="RefSeq"/>
        </authorList>
    </citation>
    <scope>IDENTIFICATION</scope>
    <source>
        <tissue evidence="11">Sperm</tissue>
    </source>
</reference>
<sequence length="572" mass="61503">MARSESVGAMASSTWWCPALIVCTYGFVSQLRPAESFLMPFLLSPDKNLTREQIANEVMPVLVYSYMAVLVPVFLLSDLLRYKPMLVLQSASLVAVWLLLLFTQGILGIQFVEFFYGVSMAARVAFSPILFALVETGHVQRVTSVSRAGPSSGLFSSSVLGQLCVTVWGVSYGTLNRVSLGFVSVSFLFSLFLPWPRRSLFFHRPPPGAAAVAAAGDGGDGDDGDDGRRPERGPLANGDAEPAGGGGSAAVSAEGRVGRAGGRRGRGRAAAATYLKWLRRAGRAVASSPSLCSWCAWWVFGMTGYYMVIYYVQLLWDEVEPSRDNPRVYNGATEAASTLLSALASLAVGFLRVRWAVWGELLLGVVVALEAALLYAMNVTRSIWLCYAAYVLFRTVHQLLLTVATFQIGKELTRECSALVFGVSTFLATVLQTIMTLVVCDKLGPLSLSVHDQFYVYCGYFVVLAVAFLCRAAFTFVRRRRSGKGADPFTSDLVASDLVTSDPVSPDPVSPDPINPDIITSDPITPKPIASDPIAPKPIASDPVTSDPVTSDPVAPDPVTPYPTTTVDPATS</sequence>
<dbReference type="CTD" id="6573"/>
<feature type="transmembrane region" description="Helical" evidence="9">
    <location>
        <begin position="87"/>
        <end position="108"/>
    </location>
</feature>
<evidence type="ECO:0000256" key="2">
    <source>
        <dbReference type="ARBA" id="ARBA00005773"/>
    </source>
</evidence>
<organism evidence="10 11">
    <name type="scientific">Petromyzon marinus</name>
    <name type="common">Sea lamprey</name>
    <dbReference type="NCBI Taxonomy" id="7757"/>
    <lineage>
        <taxon>Eukaryota</taxon>
        <taxon>Metazoa</taxon>
        <taxon>Chordata</taxon>
        <taxon>Craniata</taxon>
        <taxon>Vertebrata</taxon>
        <taxon>Cyclostomata</taxon>
        <taxon>Hyperoartia</taxon>
        <taxon>Petromyzontiformes</taxon>
        <taxon>Petromyzontidae</taxon>
        <taxon>Petromyzon</taxon>
    </lineage>
</organism>
<keyword evidence="10" id="KW-1185">Reference proteome</keyword>
<dbReference type="AlphaFoldDB" id="A0AAJ7U1J4"/>
<evidence type="ECO:0000313" key="10">
    <source>
        <dbReference type="Proteomes" id="UP001318040"/>
    </source>
</evidence>
<feature type="region of interest" description="Disordered" evidence="8">
    <location>
        <begin position="501"/>
        <end position="572"/>
    </location>
</feature>
<keyword evidence="5 9" id="KW-1133">Transmembrane helix</keyword>
<dbReference type="GO" id="GO:0098838">
    <property type="term" value="P:folate transmembrane transport"/>
    <property type="evidence" value="ECO:0007669"/>
    <property type="project" value="TreeGrafter"/>
</dbReference>
<keyword evidence="4 9" id="KW-0812">Transmembrane</keyword>
<feature type="transmembrane region" description="Helical" evidence="9">
    <location>
        <begin position="358"/>
        <end position="376"/>
    </location>
</feature>
<dbReference type="SUPFAM" id="SSF103473">
    <property type="entry name" value="MFS general substrate transporter"/>
    <property type="match status" value="1"/>
</dbReference>
<dbReference type="PANTHER" id="PTHR10686:SF12">
    <property type="entry name" value="REDUCED FOLATE TRANSPORTER"/>
    <property type="match status" value="1"/>
</dbReference>
<feature type="transmembrane region" description="Helical" evidence="9">
    <location>
        <begin position="332"/>
        <end position="351"/>
    </location>
</feature>
<feature type="transmembrane region" description="Helical" evidence="9">
    <location>
        <begin position="454"/>
        <end position="474"/>
    </location>
</feature>
<proteinExistence type="inferred from homology"/>
<evidence type="ECO:0000256" key="3">
    <source>
        <dbReference type="ARBA" id="ARBA00022448"/>
    </source>
</evidence>
<feature type="transmembrane region" description="Helical" evidence="9">
    <location>
        <begin position="178"/>
        <end position="195"/>
    </location>
</feature>